<dbReference type="EMBL" id="CP023563">
    <property type="protein sequence ID" value="ATG53179.1"/>
    <property type="molecule type" value="Genomic_DNA"/>
</dbReference>
<sequence length="182" mass="20285">MHVTVEDETLREQVSDPSALARWCARHPQDPRTVAYLRMLGRLDDAAIAGRLALAAEGLSPVMRAVRRARYAHVLQWQGAFVAAEEQLDLAAEETGLEDPTSPSSMSVLAAVFQHRAKCRFEHAQAEHRDGRHEAAARRWGEALEDARRALFMREHLGVADEDVIASSRQTLARLARQDLAT</sequence>
<dbReference type="Proteomes" id="UP000218165">
    <property type="component" value="Chromosome"/>
</dbReference>
<dbReference type="AlphaFoldDB" id="A0A291GS60"/>
<accession>A0A291GS60</accession>
<organism evidence="1 2">
    <name type="scientific">Brachybacterium vulturis</name>
    <dbReference type="NCBI Taxonomy" id="2017484"/>
    <lineage>
        <taxon>Bacteria</taxon>
        <taxon>Bacillati</taxon>
        <taxon>Actinomycetota</taxon>
        <taxon>Actinomycetes</taxon>
        <taxon>Micrococcales</taxon>
        <taxon>Dermabacteraceae</taxon>
        <taxon>Brachybacterium</taxon>
    </lineage>
</organism>
<dbReference type="KEGG" id="brz:CFK38_08800"/>
<gene>
    <name evidence="1" type="ORF">CFK38_08800</name>
</gene>
<evidence type="ECO:0008006" key="3">
    <source>
        <dbReference type="Google" id="ProtNLM"/>
    </source>
</evidence>
<proteinExistence type="predicted"/>
<keyword evidence="2" id="KW-1185">Reference proteome</keyword>
<protein>
    <recommendedName>
        <fullName evidence="3">Tetratricopeptide repeat protein</fullName>
    </recommendedName>
</protein>
<reference evidence="2" key="1">
    <citation type="submission" date="2017-09" db="EMBL/GenBank/DDBJ databases">
        <title>Brachybacterium sp. VM2412.</title>
        <authorList>
            <person name="Tak E.J."/>
            <person name="Bae J.-W."/>
        </authorList>
    </citation>
    <scope>NUCLEOTIDE SEQUENCE [LARGE SCALE GENOMIC DNA]</scope>
    <source>
        <strain evidence="2">VM2412</strain>
    </source>
</reference>
<evidence type="ECO:0000313" key="1">
    <source>
        <dbReference type="EMBL" id="ATG53179.1"/>
    </source>
</evidence>
<name>A0A291GS60_9MICO</name>
<evidence type="ECO:0000313" key="2">
    <source>
        <dbReference type="Proteomes" id="UP000218165"/>
    </source>
</evidence>